<name>A0A8T1XD92_ARASU</name>
<evidence type="ECO:0000259" key="10">
    <source>
        <dbReference type="Pfam" id="PF04065"/>
    </source>
</evidence>
<evidence type="ECO:0000256" key="5">
    <source>
        <dbReference type="ARBA" id="ARBA00022491"/>
    </source>
</evidence>
<dbReference type="InterPro" id="IPR007207">
    <property type="entry name" value="Not_N"/>
</dbReference>
<accession>A0A8T1XD92</accession>
<dbReference type="Proteomes" id="UP000694251">
    <property type="component" value="Unassembled WGS sequence"/>
</dbReference>
<evidence type="ECO:0000256" key="2">
    <source>
        <dbReference type="ARBA" id="ARBA00004496"/>
    </source>
</evidence>
<evidence type="ECO:0000256" key="8">
    <source>
        <dbReference type="ARBA" id="ARBA00023242"/>
    </source>
</evidence>
<dbReference type="GO" id="GO:0006355">
    <property type="term" value="P:regulation of DNA-templated transcription"/>
    <property type="evidence" value="ECO:0007669"/>
    <property type="project" value="InterPro"/>
</dbReference>
<feature type="domain" description="CCR4-Not complex component Not N-terminal" evidence="10">
    <location>
        <begin position="4"/>
        <end position="115"/>
    </location>
</feature>
<evidence type="ECO:0000256" key="1">
    <source>
        <dbReference type="ARBA" id="ARBA00004123"/>
    </source>
</evidence>
<dbReference type="GO" id="GO:0005634">
    <property type="term" value="C:nucleus"/>
    <property type="evidence" value="ECO:0007669"/>
    <property type="project" value="UniProtKB-SubCell"/>
</dbReference>
<evidence type="ECO:0000313" key="11">
    <source>
        <dbReference type="EMBL" id="KAG7531739.1"/>
    </source>
</evidence>
<protein>
    <submittedName>
        <fullName evidence="11">CCR4-Not complex component Not N-terminal domain</fullName>
    </submittedName>
</protein>
<evidence type="ECO:0000256" key="3">
    <source>
        <dbReference type="ARBA" id="ARBA00007682"/>
    </source>
</evidence>
<keyword evidence="8" id="KW-0539">Nucleus</keyword>
<proteinExistence type="inferred from homology"/>
<gene>
    <name evidence="11" type="ORF">ISN44_Un21g000080</name>
</gene>
<dbReference type="GO" id="GO:0005737">
    <property type="term" value="C:cytoplasm"/>
    <property type="evidence" value="ECO:0007669"/>
    <property type="project" value="UniProtKB-SubCell"/>
</dbReference>
<sequence length="134" mass="15955">MGASRKLQGEIDRVLKKVQEGVDVFDSIWNKVYDTDNVNQKEKFEADLKKEIKKLQRYRDQIKTWIQSSEIKDKKVSASYEQSLVDARKLIEKEMERFKICEKRPRQKPSPRKDWVSNLKLTQKRKQSQRQGIG</sequence>
<keyword evidence="12" id="KW-1185">Reference proteome</keyword>
<evidence type="ECO:0000256" key="7">
    <source>
        <dbReference type="ARBA" id="ARBA00023163"/>
    </source>
</evidence>
<keyword evidence="4" id="KW-0963">Cytoplasm</keyword>
<keyword evidence="6" id="KW-0805">Transcription regulation</keyword>
<organism evidence="11 12">
    <name type="scientific">Arabidopsis suecica</name>
    <name type="common">Swedish thale-cress</name>
    <name type="synonym">Cardaminopsis suecica</name>
    <dbReference type="NCBI Taxonomy" id="45249"/>
    <lineage>
        <taxon>Eukaryota</taxon>
        <taxon>Viridiplantae</taxon>
        <taxon>Streptophyta</taxon>
        <taxon>Embryophyta</taxon>
        <taxon>Tracheophyta</taxon>
        <taxon>Spermatophyta</taxon>
        <taxon>Magnoliopsida</taxon>
        <taxon>eudicotyledons</taxon>
        <taxon>Gunneridae</taxon>
        <taxon>Pentapetalae</taxon>
        <taxon>rosids</taxon>
        <taxon>malvids</taxon>
        <taxon>Brassicales</taxon>
        <taxon>Brassicaceae</taxon>
        <taxon>Camelineae</taxon>
        <taxon>Arabidopsis</taxon>
    </lineage>
</organism>
<dbReference type="AlphaFoldDB" id="A0A8T1XD92"/>
<dbReference type="InterPro" id="IPR040168">
    <property type="entry name" value="Not2/3/5"/>
</dbReference>
<dbReference type="Pfam" id="PF04065">
    <property type="entry name" value="Not3"/>
    <property type="match status" value="1"/>
</dbReference>
<dbReference type="OrthoDB" id="293823at2759"/>
<evidence type="ECO:0000256" key="6">
    <source>
        <dbReference type="ARBA" id="ARBA00023015"/>
    </source>
</evidence>
<keyword evidence="5" id="KW-0678">Repressor</keyword>
<dbReference type="EMBL" id="JAEFBJ010000021">
    <property type="protein sequence ID" value="KAG7531739.1"/>
    <property type="molecule type" value="Genomic_DNA"/>
</dbReference>
<reference evidence="11 12" key="1">
    <citation type="submission" date="2020-12" db="EMBL/GenBank/DDBJ databases">
        <title>Concerted genomic and epigenomic changes stabilize Arabidopsis allopolyploids.</title>
        <authorList>
            <person name="Chen Z."/>
        </authorList>
    </citation>
    <scope>NUCLEOTIDE SEQUENCE [LARGE SCALE GENOMIC DNA]</scope>
    <source>
        <strain evidence="11">As9502</strain>
        <tissue evidence="11">Leaf</tissue>
    </source>
</reference>
<feature type="region of interest" description="Disordered" evidence="9">
    <location>
        <begin position="101"/>
        <end position="134"/>
    </location>
</feature>
<keyword evidence="7" id="KW-0804">Transcription</keyword>
<evidence type="ECO:0000256" key="4">
    <source>
        <dbReference type="ARBA" id="ARBA00022490"/>
    </source>
</evidence>
<evidence type="ECO:0000313" key="12">
    <source>
        <dbReference type="Proteomes" id="UP000694251"/>
    </source>
</evidence>
<comment type="subcellular location">
    <subcellularLocation>
        <location evidence="2">Cytoplasm</location>
    </subcellularLocation>
    <subcellularLocation>
        <location evidence="1">Nucleus</location>
    </subcellularLocation>
</comment>
<comment type="similarity">
    <text evidence="3">Belongs to the CNOT2/3/5 family.</text>
</comment>
<evidence type="ECO:0000256" key="9">
    <source>
        <dbReference type="SAM" id="MobiDB-lite"/>
    </source>
</evidence>
<dbReference type="GO" id="GO:0030015">
    <property type="term" value="C:CCR4-NOT core complex"/>
    <property type="evidence" value="ECO:0007669"/>
    <property type="project" value="InterPro"/>
</dbReference>
<dbReference type="PANTHER" id="PTHR23326">
    <property type="entry name" value="CCR4 NOT-RELATED"/>
    <property type="match status" value="1"/>
</dbReference>
<comment type="caution">
    <text evidence="11">The sequence shown here is derived from an EMBL/GenBank/DDBJ whole genome shotgun (WGS) entry which is preliminary data.</text>
</comment>